<dbReference type="Pfam" id="PF07727">
    <property type="entry name" value="RVT_2"/>
    <property type="match status" value="1"/>
</dbReference>
<feature type="domain" description="GAG-pre-integrase" evidence="2">
    <location>
        <begin position="13"/>
        <end position="52"/>
    </location>
</feature>
<evidence type="ECO:0000313" key="3">
    <source>
        <dbReference type="EMBL" id="KAL0295730.1"/>
    </source>
</evidence>
<reference evidence="3" key="1">
    <citation type="submission" date="2020-06" db="EMBL/GenBank/DDBJ databases">
        <authorList>
            <person name="Li T."/>
            <person name="Hu X."/>
            <person name="Zhang T."/>
            <person name="Song X."/>
            <person name="Zhang H."/>
            <person name="Dai N."/>
            <person name="Sheng W."/>
            <person name="Hou X."/>
            <person name="Wei L."/>
        </authorList>
    </citation>
    <scope>NUCLEOTIDE SEQUENCE</scope>
    <source>
        <strain evidence="3">KEN8</strain>
        <tissue evidence="3">Leaf</tissue>
    </source>
</reference>
<sequence length="274" mass="31710">MIAQNKRKLENLENPQIWHARLGHISQDKMKSLMDSKSLEIDNLDNLPAYVCGLLNTQARGGFSYFIIFTDHSRCGYVYLTRYKSEGFVRSARVLQPLERYGFLGLTSQLGNDPKTYGEMMLDIDSGKWLEAMKSEGLHELEPSLDAKLMAKGYTQRPRVDFKEKNFPRSHGQVHMDYACHSSVPEGFTVVEEEQKVCRLQRSIYGLKQASRSWNIRFDEVIWGYDFVKNDFDPCVYKKVSGSFVCFPVLYEDNILLIRNDIKMLGDTKEWLST</sequence>
<name>A0AAW2JMI6_9LAMI</name>
<dbReference type="InterPro" id="IPR013103">
    <property type="entry name" value="RVT_2"/>
</dbReference>
<dbReference type="EMBL" id="JACGWM010000959">
    <property type="protein sequence ID" value="KAL0295730.1"/>
    <property type="molecule type" value="Genomic_DNA"/>
</dbReference>
<comment type="caution">
    <text evidence="3">The sequence shown here is derived from an EMBL/GenBank/DDBJ whole genome shotgun (WGS) entry which is preliminary data.</text>
</comment>
<dbReference type="InterPro" id="IPR025724">
    <property type="entry name" value="GAG-pre-integrase_dom"/>
</dbReference>
<evidence type="ECO:0000259" key="1">
    <source>
        <dbReference type="Pfam" id="PF07727"/>
    </source>
</evidence>
<dbReference type="AlphaFoldDB" id="A0AAW2JMI6"/>
<organism evidence="3">
    <name type="scientific">Sesamum calycinum</name>
    <dbReference type="NCBI Taxonomy" id="2727403"/>
    <lineage>
        <taxon>Eukaryota</taxon>
        <taxon>Viridiplantae</taxon>
        <taxon>Streptophyta</taxon>
        <taxon>Embryophyta</taxon>
        <taxon>Tracheophyta</taxon>
        <taxon>Spermatophyta</taxon>
        <taxon>Magnoliopsida</taxon>
        <taxon>eudicotyledons</taxon>
        <taxon>Gunneridae</taxon>
        <taxon>Pentapetalae</taxon>
        <taxon>asterids</taxon>
        <taxon>lamiids</taxon>
        <taxon>Lamiales</taxon>
        <taxon>Pedaliaceae</taxon>
        <taxon>Sesamum</taxon>
    </lineage>
</organism>
<feature type="domain" description="Reverse transcriptase Ty1/copia-type" evidence="1">
    <location>
        <begin position="176"/>
        <end position="272"/>
    </location>
</feature>
<accession>A0AAW2JMI6</accession>
<proteinExistence type="predicted"/>
<reference evidence="3" key="2">
    <citation type="journal article" date="2024" name="Plant">
        <title>Genomic evolution and insights into agronomic trait innovations of Sesamum species.</title>
        <authorList>
            <person name="Miao H."/>
            <person name="Wang L."/>
            <person name="Qu L."/>
            <person name="Liu H."/>
            <person name="Sun Y."/>
            <person name="Le M."/>
            <person name="Wang Q."/>
            <person name="Wei S."/>
            <person name="Zheng Y."/>
            <person name="Lin W."/>
            <person name="Duan Y."/>
            <person name="Cao H."/>
            <person name="Xiong S."/>
            <person name="Wang X."/>
            <person name="Wei L."/>
            <person name="Li C."/>
            <person name="Ma Q."/>
            <person name="Ju M."/>
            <person name="Zhao R."/>
            <person name="Li G."/>
            <person name="Mu C."/>
            <person name="Tian Q."/>
            <person name="Mei H."/>
            <person name="Zhang T."/>
            <person name="Gao T."/>
            <person name="Zhang H."/>
        </authorList>
    </citation>
    <scope>NUCLEOTIDE SEQUENCE</scope>
    <source>
        <strain evidence="3">KEN8</strain>
    </source>
</reference>
<evidence type="ECO:0000259" key="2">
    <source>
        <dbReference type="Pfam" id="PF13976"/>
    </source>
</evidence>
<dbReference type="Pfam" id="PF13976">
    <property type="entry name" value="gag_pre-integrs"/>
    <property type="match status" value="1"/>
</dbReference>
<gene>
    <name evidence="3" type="ORF">Scaly_3090600</name>
</gene>
<protein>
    <submittedName>
        <fullName evidence="3">Retrovirus-related Pol polyprotein from transposon TNT 1-94</fullName>
    </submittedName>
</protein>